<protein>
    <submittedName>
        <fullName evidence="1">Uncharacterized protein</fullName>
    </submittedName>
</protein>
<name>A0ABW3BIV0_9ACTN</name>
<evidence type="ECO:0000313" key="2">
    <source>
        <dbReference type="Proteomes" id="UP001596956"/>
    </source>
</evidence>
<proteinExistence type="predicted"/>
<feature type="non-terminal residue" evidence="1">
    <location>
        <position position="148"/>
    </location>
</feature>
<comment type="caution">
    <text evidence="1">The sequence shown here is derived from an EMBL/GenBank/DDBJ whole genome shotgun (WGS) entry which is preliminary data.</text>
</comment>
<organism evidence="1 2">
    <name type="scientific">Streptomonospora algeriensis</name>
    <dbReference type="NCBI Taxonomy" id="995084"/>
    <lineage>
        <taxon>Bacteria</taxon>
        <taxon>Bacillati</taxon>
        <taxon>Actinomycetota</taxon>
        <taxon>Actinomycetes</taxon>
        <taxon>Streptosporangiales</taxon>
        <taxon>Nocardiopsidaceae</taxon>
        <taxon>Streptomonospora</taxon>
    </lineage>
</organism>
<gene>
    <name evidence="1" type="ORF">ACFQZU_18650</name>
</gene>
<sequence>MEPADRDADETLTGFVRTLRAAGVGADTGRTAAFLRAVDTLDIARPEPVYWAGRLTLCSSGADLARYDACFLHYFGTRPGPVRNTHPLTTTAAAMWNPPAAAEGDDADTTGLLAAGDTEVLRSADIASLTREERAEVGRLVSRISARR</sequence>
<dbReference type="Proteomes" id="UP001596956">
    <property type="component" value="Unassembled WGS sequence"/>
</dbReference>
<evidence type="ECO:0000313" key="1">
    <source>
        <dbReference type="EMBL" id="MFD0803327.1"/>
    </source>
</evidence>
<accession>A0ABW3BIV0</accession>
<dbReference type="EMBL" id="JBHTHR010000837">
    <property type="protein sequence ID" value="MFD0803327.1"/>
    <property type="molecule type" value="Genomic_DNA"/>
</dbReference>
<reference evidence="2" key="1">
    <citation type="journal article" date="2019" name="Int. J. Syst. Evol. Microbiol.">
        <title>The Global Catalogue of Microorganisms (GCM) 10K type strain sequencing project: providing services to taxonomists for standard genome sequencing and annotation.</title>
        <authorList>
            <consortium name="The Broad Institute Genomics Platform"/>
            <consortium name="The Broad Institute Genome Sequencing Center for Infectious Disease"/>
            <person name="Wu L."/>
            <person name="Ma J."/>
        </authorList>
    </citation>
    <scope>NUCLEOTIDE SEQUENCE [LARGE SCALE GENOMIC DNA]</scope>
    <source>
        <strain evidence="2">CCUG 63369</strain>
    </source>
</reference>
<dbReference type="PANTHER" id="PTHR39338:SF7">
    <property type="entry name" value="BLL6692 PROTEIN"/>
    <property type="match status" value="1"/>
</dbReference>
<keyword evidence="2" id="KW-1185">Reference proteome</keyword>
<dbReference type="PANTHER" id="PTHR39338">
    <property type="entry name" value="BLL5662 PROTEIN-RELATED"/>
    <property type="match status" value="1"/>
</dbReference>